<dbReference type="EMBL" id="HAEB01010818">
    <property type="protein sequence ID" value="SBQ57345.1"/>
    <property type="molecule type" value="Transcribed_RNA"/>
</dbReference>
<sequence>LTVLVLLALCFTYGVLTSLFMIVCVPDCSSALGAQL</sequence>
<protein>
    <submittedName>
        <fullName evidence="1">Claudin 15b</fullName>
    </submittedName>
</protein>
<name>A0A1A8FDA3_9TELE</name>
<proteinExistence type="predicted"/>
<reference evidence="1" key="1">
    <citation type="submission" date="2016-05" db="EMBL/GenBank/DDBJ databases">
        <authorList>
            <person name="Lavstsen T."/>
            <person name="Jespersen J.S."/>
        </authorList>
    </citation>
    <scope>NUCLEOTIDE SEQUENCE</scope>
    <source>
        <tissue evidence="1">Brain</tissue>
    </source>
</reference>
<dbReference type="AlphaFoldDB" id="A0A1A8FDA3"/>
<feature type="non-terminal residue" evidence="1">
    <location>
        <position position="1"/>
    </location>
</feature>
<gene>
    <name evidence="1" type="primary">CLDN15B</name>
</gene>
<evidence type="ECO:0000313" key="1">
    <source>
        <dbReference type="EMBL" id="SBQ57345.1"/>
    </source>
</evidence>
<accession>A0A1A8FDA3</accession>
<reference evidence="1" key="2">
    <citation type="submission" date="2016-06" db="EMBL/GenBank/DDBJ databases">
        <title>The genome of a short-lived fish provides insights into sex chromosome evolution and the genetic control of aging.</title>
        <authorList>
            <person name="Reichwald K."/>
            <person name="Felder M."/>
            <person name="Petzold A."/>
            <person name="Koch P."/>
            <person name="Groth M."/>
            <person name="Platzer M."/>
        </authorList>
    </citation>
    <scope>NUCLEOTIDE SEQUENCE</scope>
    <source>
        <tissue evidence="1">Brain</tissue>
    </source>
</reference>
<organism evidence="1">
    <name type="scientific">Nothobranchius korthausae</name>
    <dbReference type="NCBI Taxonomy" id="1143690"/>
    <lineage>
        <taxon>Eukaryota</taxon>
        <taxon>Metazoa</taxon>
        <taxon>Chordata</taxon>
        <taxon>Craniata</taxon>
        <taxon>Vertebrata</taxon>
        <taxon>Euteleostomi</taxon>
        <taxon>Actinopterygii</taxon>
        <taxon>Neopterygii</taxon>
        <taxon>Teleostei</taxon>
        <taxon>Neoteleostei</taxon>
        <taxon>Acanthomorphata</taxon>
        <taxon>Ovalentaria</taxon>
        <taxon>Atherinomorphae</taxon>
        <taxon>Cyprinodontiformes</taxon>
        <taxon>Nothobranchiidae</taxon>
        <taxon>Nothobranchius</taxon>
    </lineage>
</organism>
<feature type="non-terminal residue" evidence="1">
    <location>
        <position position="36"/>
    </location>
</feature>